<evidence type="ECO:0000313" key="1">
    <source>
        <dbReference type="EMBL" id="MBA2862990.1"/>
    </source>
</evidence>
<comment type="caution">
    <text evidence="1">The sequence shown here is derived from an EMBL/GenBank/DDBJ whole genome shotgun (WGS) entry which is preliminary data.</text>
</comment>
<organism evidence="1 2">
    <name type="scientific">Methanococcus maripaludis</name>
    <name type="common">Methanococcus deltae</name>
    <dbReference type="NCBI Taxonomy" id="39152"/>
    <lineage>
        <taxon>Archaea</taxon>
        <taxon>Methanobacteriati</taxon>
        <taxon>Methanobacteriota</taxon>
        <taxon>Methanomada group</taxon>
        <taxon>Methanococci</taxon>
        <taxon>Methanococcales</taxon>
        <taxon>Methanococcaceae</taxon>
        <taxon>Methanococcus</taxon>
    </lineage>
</organism>
<dbReference type="RefSeq" id="WP_012068284.1">
    <property type="nucleotide sequence ID" value="NZ_JACDUL010000006.1"/>
</dbReference>
<reference evidence="1 2" key="1">
    <citation type="submission" date="2020-07" db="EMBL/GenBank/DDBJ databases">
        <title>Genomic Encyclopedia of Type Strains, Phase IV (KMG-V): Genome sequencing to study the core and pangenomes of soil and plant-associated prokaryotes.</title>
        <authorList>
            <person name="Whitman W."/>
        </authorList>
    </citation>
    <scope>NUCLEOTIDE SEQUENCE [LARGE SCALE GENOMIC DNA]</scope>
    <source>
        <strain evidence="1 2">C8</strain>
    </source>
</reference>
<dbReference type="PANTHER" id="PTHR22939:SF129">
    <property type="entry name" value="SERINE PROTEASE HTRA2, MITOCHONDRIAL"/>
    <property type="match status" value="1"/>
</dbReference>
<evidence type="ECO:0008006" key="3">
    <source>
        <dbReference type="Google" id="ProtNLM"/>
    </source>
</evidence>
<dbReference type="PANTHER" id="PTHR22939">
    <property type="entry name" value="SERINE PROTEASE FAMILY S1C HTRA-RELATED"/>
    <property type="match status" value="1"/>
</dbReference>
<dbReference type="AlphaFoldDB" id="A0A7J9PJY2"/>
<proteinExistence type="predicted"/>
<accession>A0A7J9PJY2</accession>
<protein>
    <recommendedName>
        <fullName evidence="3">S1-C subfamily serine protease</fullName>
    </recommendedName>
</protein>
<dbReference type="Pfam" id="PF13365">
    <property type="entry name" value="Trypsin_2"/>
    <property type="match status" value="1"/>
</dbReference>
<sequence length="260" mass="28418">MIRKTLSKIKEATFCIELPNKNANDMPTPAGSGFFISPDGWFVTAAHVVMRKNGSPRPDANKAFLTKEGNGDNPGPMCHHVTLEYLIPKLDIALLKVNFEKNSDKEWLNGKTEFPFIKISTANLEMGEPVYSFGYPLSSYGIIKPGELGYIKLSPRVTSAVISSDLETNAPIMGENAPKYYVLDKALNYGNSGGPIVSTKTGNVHAICSSFQPVAIKQPHLMDTDGKPMNIVIPSIYGVVSSFDNMDIIELLKSLHVPVE</sequence>
<name>A0A7J9PJY2_METMI</name>
<dbReference type="Gene3D" id="2.40.10.120">
    <property type="match status" value="1"/>
</dbReference>
<gene>
    <name evidence="1" type="ORF">HNP90_001890</name>
</gene>
<dbReference type="InterPro" id="IPR009003">
    <property type="entry name" value="Peptidase_S1_PA"/>
</dbReference>
<evidence type="ECO:0000313" key="2">
    <source>
        <dbReference type="Proteomes" id="UP000533207"/>
    </source>
</evidence>
<dbReference type="Proteomes" id="UP000533207">
    <property type="component" value="Unassembled WGS sequence"/>
</dbReference>
<dbReference type="SUPFAM" id="SSF50494">
    <property type="entry name" value="Trypsin-like serine proteases"/>
    <property type="match status" value="1"/>
</dbReference>
<dbReference type="EMBL" id="JACDUL010000006">
    <property type="protein sequence ID" value="MBA2862990.1"/>
    <property type="molecule type" value="Genomic_DNA"/>
</dbReference>